<evidence type="ECO:0000256" key="9">
    <source>
        <dbReference type="ARBA" id="ARBA00023315"/>
    </source>
</evidence>
<feature type="domain" description="O-acyltransferase WSD1-like N-terminal" evidence="11">
    <location>
        <begin position="10"/>
        <end position="267"/>
    </location>
</feature>
<keyword evidence="14" id="KW-1185">Reference proteome</keyword>
<evidence type="ECO:0000256" key="10">
    <source>
        <dbReference type="ARBA" id="ARBA00048109"/>
    </source>
</evidence>
<comment type="similarity">
    <text evidence="3">Belongs to the long-chain O-acyltransferase family.</text>
</comment>
<name>F6EI66_HOYSD</name>
<comment type="pathway">
    <text evidence="2">Lipid metabolism.</text>
</comment>
<keyword evidence="6" id="KW-0808">Transferase</keyword>
<dbReference type="GO" id="GO:0004144">
    <property type="term" value="F:diacylglycerol O-acyltransferase activity"/>
    <property type="evidence" value="ECO:0007669"/>
    <property type="project" value="UniProtKB-EC"/>
</dbReference>
<evidence type="ECO:0000259" key="12">
    <source>
        <dbReference type="Pfam" id="PF06974"/>
    </source>
</evidence>
<dbReference type="RefSeq" id="WP_013807522.1">
    <property type="nucleotide sequence ID" value="NC_015564.1"/>
</dbReference>
<keyword evidence="9" id="KW-0012">Acyltransferase</keyword>
<proteinExistence type="inferred from homology"/>
<organism evidence="13 14">
    <name type="scientific">Hoyosella subflava (strain DSM 45089 / JCM 17490 / NBRC 109087 / DQS3-9A1)</name>
    <name type="common">Amycolicicoccus subflavus</name>
    <dbReference type="NCBI Taxonomy" id="443218"/>
    <lineage>
        <taxon>Bacteria</taxon>
        <taxon>Bacillati</taxon>
        <taxon>Actinomycetota</taxon>
        <taxon>Actinomycetes</taxon>
        <taxon>Mycobacteriales</taxon>
        <taxon>Hoyosellaceae</taxon>
        <taxon>Hoyosella</taxon>
    </lineage>
</organism>
<reference evidence="13 14" key="1">
    <citation type="journal article" date="2011" name="J. Bacteriol.">
        <title>Complete genome sequence of Amycolicicoccus subflavus DQS3-9A1T, an actinomycete isolated from crude oil-polluted soil.</title>
        <authorList>
            <person name="Cai M."/>
            <person name="Chen W.M."/>
            <person name="Nie Y."/>
            <person name="Chi C.Q."/>
            <person name="Wang Y.N."/>
            <person name="Tang Y.Q."/>
            <person name="Li G.Y."/>
            <person name="Wu X.L."/>
        </authorList>
    </citation>
    <scope>NUCLEOTIDE SEQUENCE [LARGE SCALE GENOMIC DNA]</scope>
    <source>
        <strain evidence="14">DSM 45089 / DQS3-9A1</strain>
    </source>
</reference>
<evidence type="ECO:0000256" key="5">
    <source>
        <dbReference type="ARBA" id="ARBA00022516"/>
    </source>
</evidence>
<keyword evidence="8" id="KW-0443">Lipid metabolism</keyword>
<dbReference type="HOGENOM" id="CLU_024186_4_3_11"/>
<evidence type="ECO:0000256" key="1">
    <source>
        <dbReference type="ARBA" id="ARBA00004771"/>
    </source>
</evidence>
<dbReference type="GO" id="GO:0019432">
    <property type="term" value="P:triglyceride biosynthetic process"/>
    <property type="evidence" value="ECO:0007669"/>
    <property type="project" value="UniProtKB-UniPathway"/>
</dbReference>
<dbReference type="KEGG" id="asd:AS9A_2726"/>
<sequence>MERIDGVGAMLYYLFEEPHRRAVVAMYAFDTRSARAVPATVDELTDYVMTQIGDQPLLYRRLVPTPLNLDNPVWVADAAKPGRGRVSARTVRGAGTWDDTVATLAAIASEPDACEVPLEVILLDGVNAHPQLPEGAVVVALRTDHAAMDGTARAALERQLFTPEPARWQTQPPVAYTDETGIPSRLLIFLTALMLMLARIVAFVRLAGEARRIGKETEKAPPDTWVSSALDTGPDEPNRVNEFFTVSLTTVKKARAAVPGATVNDVVTAAVATAVRYYLEEIGELPEEPLRCFIPIAVPAASGRTEGNHITRGTVPLWTSIDDDAERLRCTHDSIAAVKARVASGPQIATERAALTLFAPLAARGHRRDTVEGRGANTVVTNVFRGPQPLYLGDARCVRTHIVSALNKGAPLSHQVTNLEGELMVSLSGGAGALRHPQRYRELLERAFSDLAGLTDLVRRPA</sequence>
<keyword evidence="7" id="KW-0319">Glycerol metabolism</keyword>
<evidence type="ECO:0000256" key="2">
    <source>
        <dbReference type="ARBA" id="ARBA00005189"/>
    </source>
</evidence>
<keyword evidence="5" id="KW-0444">Lipid biosynthesis</keyword>
<gene>
    <name evidence="13" type="ordered locus">AS9A_2726</name>
</gene>
<dbReference type="InterPro" id="IPR004255">
    <property type="entry name" value="O-acyltransferase_WSD1_N"/>
</dbReference>
<evidence type="ECO:0000256" key="6">
    <source>
        <dbReference type="ARBA" id="ARBA00022679"/>
    </source>
</evidence>
<accession>F6EI66</accession>
<dbReference type="Pfam" id="PF06974">
    <property type="entry name" value="WS_DGAT_C"/>
    <property type="match status" value="1"/>
</dbReference>
<dbReference type="InterPro" id="IPR009721">
    <property type="entry name" value="O-acyltransferase_WSD1_C"/>
</dbReference>
<dbReference type="AlphaFoldDB" id="F6EI66"/>
<dbReference type="GO" id="GO:0071731">
    <property type="term" value="P:response to nitric oxide"/>
    <property type="evidence" value="ECO:0007669"/>
    <property type="project" value="TreeGrafter"/>
</dbReference>
<dbReference type="Pfam" id="PF03007">
    <property type="entry name" value="WS_DGAT_cat"/>
    <property type="match status" value="1"/>
</dbReference>
<protein>
    <recommendedName>
        <fullName evidence="4">diacylglycerol O-acyltransferase</fullName>
        <ecNumber evidence="4">2.3.1.20</ecNumber>
    </recommendedName>
</protein>
<dbReference type="GO" id="GO:0006071">
    <property type="term" value="P:glycerol metabolic process"/>
    <property type="evidence" value="ECO:0007669"/>
    <property type="project" value="UniProtKB-KW"/>
</dbReference>
<feature type="domain" description="O-acyltransferase WSD1 C-terminal" evidence="12">
    <location>
        <begin position="307"/>
        <end position="451"/>
    </location>
</feature>
<dbReference type="eggNOG" id="COG1020">
    <property type="taxonomic scope" value="Bacteria"/>
</dbReference>
<evidence type="ECO:0000313" key="14">
    <source>
        <dbReference type="Proteomes" id="UP000009235"/>
    </source>
</evidence>
<dbReference type="EC" id="2.3.1.20" evidence="4"/>
<evidence type="ECO:0000313" key="13">
    <source>
        <dbReference type="EMBL" id="AEF41173.1"/>
    </source>
</evidence>
<dbReference type="PANTHER" id="PTHR31650">
    <property type="entry name" value="O-ACYLTRANSFERASE (WSD1-LIKE) FAMILY PROTEIN"/>
    <property type="match status" value="1"/>
</dbReference>
<dbReference type="GO" id="GO:0051701">
    <property type="term" value="P:biological process involved in interaction with host"/>
    <property type="evidence" value="ECO:0007669"/>
    <property type="project" value="TreeGrafter"/>
</dbReference>
<evidence type="ECO:0000256" key="4">
    <source>
        <dbReference type="ARBA" id="ARBA00013244"/>
    </source>
</evidence>
<comment type="pathway">
    <text evidence="1">Glycerolipid metabolism; triacylglycerol biosynthesis.</text>
</comment>
<dbReference type="InterPro" id="IPR045034">
    <property type="entry name" value="O-acyltransferase_WSD1-like"/>
</dbReference>
<evidence type="ECO:0000259" key="11">
    <source>
        <dbReference type="Pfam" id="PF03007"/>
    </source>
</evidence>
<dbReference type="EMBL" id="CP002786">
    <property type="protein sequence ID" value="AEF41173.1"/>
    <property type="molecule type" value="Genomic_DNA"/>
</dbReference>
<dbReference type="GO" id="GO:0005886">
    <property type="term" value="C:plasma membrane"/>
    <property type="evidence" value="ECO:0007669"/>
    <property type="project" value="TreeGrafter"/>
</dbReference>
<evidence type="ECO:0000256" key="3">
    <source>
        <dbReference type="ARBA" id="ARBA00009587"/>
    </source>
</evidence>
<dbReference type="STRING" id="443218.AS9A_2726"/>
<evidence type="ECO:0000256" key="7">
    <source>
        <dbReference type="ARBA" id="ARBA00022798"/>
    </source>
</evidence>
<dbReference type="GO" id="GO:0001666">
    <property type="term" value="P:response to hypoxia"/>
    <property type="evidence" value="ECO:0007669"/>
    <property type="project" value="TreeGrafter"/>
</dbReference>
<dbReference type="Proteomes" id="UP000009235">
    <property type="component" value="Chromosome"/>
</dbReference>
<dbReference type="UniPathway" id="UPA00282"/>
<comment type="catalytic activity">
    <reaction evidence="10">
        <text>an acyl-CoA + a 1,2-diacyl-sn-glycerol = a triacyl-sn-glycerol + CoA</text>
        <dbReference type="Rhea" id="RHEA:10868"/>
        <dbReference type="ChEBI" id="CHEBI:17815"/>
        <dbReference type="ChEBI" id="CHEBI:57287"/>
        <dbReference type="ChEBI" id="CHEBI:58342"/>
        <dbReference type="ChEBI" id="CHEBI:64615"/>
        <dbReference type="EC" id="2.3.1.20"/>
    </reaction>
</comment>
<dbReference type="PANTHER" id="PTHR31650:SF1">
    <property type="entry name" value="WAX ESTER SYNTHASE_DIACYLGLYCEROL ACYLTRANSFERASE 4-RELATED"/>
    <property type="match status" value="1"/>
</dbReference>
<evidence type="ECO:0000256" key="8">
    <source>
        <dbReference type="ARBA" id="ARBA00023098"/>
    </source>
</evidence>
<dbReference type="OrthoDB" id="4370976at2"/>